<dbReference type="Gene3D" id="3.30.450.20">
    <property type="entry name" value="PAS domain"/>
    <property type="match status" value="1"/>
</dbReference>
<evidence type="ECO:0000313" key="2">
    <source>
        <dbReference type="Proteomes" id="UP001157186"/>
    </source>
</evidence>
<sequence length="133" mass="15497">MPVTFTAEEYLNKLPFGAAIVKNDSQTLNHKITFINEQFKKDIGWSLAEVPDKNSWWITAYPDEDYQKVVAAQWELVIESFDKSKGNYVSMEVNIRTKFNGTVRYRVYSEVCNYLIPDHYIVMFTPLDQSPTN</sequence>
<name>A0ABQ6GSH2_9GAMM</name>
<protein>
    <recommendedName>
        <fullName evidence="3">PAS domain-containing protein</fullName>
    </recommendedName>
</protein>
<dbReference type="InterPro" id="IPR035965">
    <property type="entry name" value="PAS-like_dom_sf"/>
</dbReference>
<evidence type="ECO:0000313" key="1">
    <source>
        <dbReference type="EMBL" id="GLX78114.1"/>
    </source>
</evidence>
<comment type="caution">
    <text evidence="1">The sequence shown here is derived from an EMBL/GenBank/DDBJ whole genome shotgun (WGS) entry which is preliminary data.</text>
</comment>
<evidence type="ECO:0008006" key="3">
    <source>
        <dbReference type="Google" id="ProtNLM"/>
    </source>
</evidence>
<dbReference type="SUPFAM" id="SSF55785">
    <property type="entry name" value="PYP-like sensor domain (PAS domain)"/>
    <property type="match status" value="1"/>
</dbReference>
<accession>A0ABQ6GSH2</accession>
<dbReference type="EMBL" id="BSST01000001">
    <property type="protein sequence ID" value="GLX78114.1"/>
    <property type="molecule type" value="Genomic_DNA"/>
</dbReference>
<keyword evidence="2" id="KW-1185">Reference proteome</keyword>
<proteinExistence type="predicted"/>
<dbReference type="Proteomes" id="UP001157186">
    <property type="component" value="Unassembled WGS sequence"/>
</dbReference>
<reference evidence="1 2" key="1">
    <citation type="submission" date="2023-03" db="EMBL/GenBank/DDBJ databases">
        <title>Draft genome sequence of Thalassotalea insulae KCTC 62186T.</title>
        <authorList>
            <person name="Sawabe T."/>
        </authorList>
    </citation>
    <scope>NUCLEOTIDE SEQUENCE [LARGE SCALE GENOMIC DNA]</scope>
    <source>
        <strain evidence="1 2">KCTC 62186</strain>
    </source>
</reference>
<organism evidence="1 2">
    <name type="scientific">Thalassotalea insulae</name>
    <dbReference type="NCBI Taxonomy" id="2056778"/>
    <lineage>
        <taxon>Bacteria</taxon>
        <taxon>Pseudomonadati</taxon>
        <taxon>Pseudomonadota</taxon>
        <taxon>Gammaproteobacteria</taxon>
        <taxon>Alteromonadales</taxon>
        <taxon>Colwelliaceae</taxon>
        <taxon>Thalassotalea</taxon>
    </lineage>
</organism>
<gene>
    <name evidence="1" type="ORF">tinsulaeT_14540</name>
</gene>